<dbReference type="Pfam" id="PF04577">
    <property type="entry name" value="Glyco_transf_61"/>
    <property type="match status" value="1"/>
</dbReference>
<keyword evidence="2" id="KW-0808">Transferase</keyword>
<reference evidence="2" key="1">
    <citation type="submission" date="2014-04" db="EMBL/GenBank/DDBJ databases">
        <authorList>
            <person name="Harrison E."/>
        </authorList>
    </citation>
    <scope>NUCLEOTIDE SEQUENCE</scope>
    <source>
        <strain evidence="2">3534/51</strain>
    </source>
</reference>
<dbReference type="GO" id="GO:0016757">
    <property type="term" value="F:glycosyltransferase activity"/>
    <property type="evidence" value="ECO:0007669"/>
    <property type="project" value="InterPro"/>
</dbReference>
<reference evidence="2" key="2">
    <citation type="journal article" date="2015" name="Sci. Rep.">
        <title>Genetic analysis of capsular polysaccharide synthesis gene clusters in 79 capsular types of Klebsiella spp.</title>
        <authorList>
            <person name="Pan Y.J."/>
            <person name="Lin T.L."/>
            <person name="Chen C.T."/>
            <person name="Chen Y.Y."/>
            <person name="Hsieh P.F."/>
            <person name="Hsu C.R."/>
            <person name="Wu M.C."/>
            <person name="Wang J.T."/>
        </authorList>
    </citation>
    <scope>NUCLEOTIDE SEQUENCE</scope>
    <source>
        <strain evidence="2">3534/51</strain>
    </source>
</reference>
<dbReference type="EMBL" id="AB924593">
    <property type="protein sequence ID" value="BAT24049.1"/>
    <property type="molecule type" value="Genomic_DNA"/>
</dbReference>
<protein>
    <submittedName>
        <fullName evidence="2">Glycosyltransferase</fullName>
    </submittedName>
</protein>
<dbReference type="AlphaFoldDB" id="A0A0N7KWG4"/>
<sequence>MLNKNFEHSKIKVATNPPDLMIVEDGFILPHRKDHTVWGIGGVLDGNQNYIPVSGYDGWFPFGGKYEFDSDSVIYQDEEVIWFGIFTYHWGHFLVDNVSRMWYVLKNTNHKIAYVPKSKDMDSNFIEFFKALGINEDRLIPIRIPTKFKTIFIPEYSKSDYSYSDDFTHIFDKIVKTILSNDKIVNDAVPKKIYLSRLSFKDAKSKEYGEERIEKFFLNNGYSIYYPEKMSLLEQVRMWNTCETIACINGTIPLNICFCRNKNIELIVLNKSSIPHTNLFDFQKIFDLPNIVYFDCFSNKYDRYVKSLGNGPFILKLTKEMQLYVLNNKKNVFENETIIYKAKEFCFFVKRLCSLMMIKLIKSCLRVISNIRR</sequence>
<gene>
    <name evidence="2" type="primary">wcpL</name>
</gene>
<name>A0A0N7KWG4_9ENTR</name>
<accession>A0A0N7KWG4</accession>
<organism evidence="2">
    <name type="scientific">Klebsiella sp. 3534/51</name>
    <dbReference type="NCBI Taxonomy" id="1497827"/>
    <lineage>
        <taxon>Bacteria</taxon>
        <taxon>Pseudomonadati</taxon>
        <taxon>Pseudomonadota</taxon>
        <taxon>Gammaproteobacteria</taxon>
        <taxon>Enterobacterales</taxon>
        <taxon>Enterobacteriaceae</taxon>
        <taxon>Klebsiella/Raoultella group</taxon>
        <taxon>Klebsiella</taxon>
    </lineage>
</organism>
<feature type="domain" description="Glycosyltransferase 61 catalytic" evidence="1">
    <location>
        <begin position="90"/>
        <end position="262"/>
    </location>
</feature>
<evidence type="ECO:0000313" key="2">
    <source>
        <dbReference type="EMBL" id="BAT24049.1"/>
    </source>
</evidence>
<dbReference type="InterPro" id="IPR049625">
    <property type="entry name" value="Glyco_transf_61_cat"/>
</dbReference>
<proteinExistence type="predicted"/>
<evidence type="ECO:0000259" key="1">
    <source>
        <dbReference type="Pfam" id="PF04577"/>
    </source>
</evidence>